<dbReference type="InterPro" id="IPR006640">
    <property type="entry name" value="SprT-like_domain"/>
</dbReference>
<dbReference type="Proteomes" id="UP001652680">
    <property type="component" value="Unassembled WGS sequence"/>
</dbReference>
<name>A0A6P4EWT0_DRORH</name>
<dbReference type="RefSeq" id="XP_016981199.1">
    <property type="nucleotide sequence ID" value="XM_017125710.1"/>
</dbReference>
<dbReference type="Pfam" id="PF10263">
    <property type="entry name" value="SprT-like"/>
    <property type="match status" value="1"/>
</dbReference>
<gene>
    <name evidence="5" type="primary">LOC108046138</name>
    <name evidence="3" type="synonym">108046138</name>
</gene>
<dbReference type="GeneID" id="108046138"/>
<feature type="compositionally biased region" description="Polar residues" evidence="1">
    <location>
        <begin position="310"/>
        <end position="328"/>
    </location>
</feature>
<dbReference type="GO" id="GO:0005634">
    <property type="term" value="C:nucleus"/>
    <property type="evidence" value="ECO:0007669"/>
    <property type="project" value="TreeGrafter"/>
</dbReference>
<dbReference type="OMA" id="WAYQAKH"/>
<accession>A0A6P4EWT0</accession>
<dbReference type="PANTHER" id="PTHR23099:SF0">
    <property type="entry name" value="GERM CELL NUCLEAR ACIDIC PROTEIN"/>
    <property type="match status" value="1"/>
</dbReference>
<feature type="compositionally biased region" description="Polar residues" evidence="1">
    <location>
        <begin position="31"/>
        <end position="41"/>
    </location>
</feature>
<feature type="region of interest" description="Disordered" evidence="1">
    <location>
        <begin position="26"/>
        <end position="47"/>
    </location>
</feature>
<dbReference type="GO" id="GO:0006974">
    <property type="term" value="P:DNA damage response"/>
    <property type="evidence" value="ECO:0007669"/>
    <property type="project" value="UniProtKB-ARBA"/>
</dbReference>
<proteinExistence type="predicted"/>
<reference evidence="5" key="2">
    <citation type="submission" date="2025-04" db="UniProtKB">
        <authorList>
            <consortium name="RefSeq"/>
        </authorList>
    </citation>
    <scope>IDENTIFICATION</scope>
</reference>
<dbReference type="EnsemblMetazoa" id="XM_017125710.1">
    <property type="protein sequence ID" value="XP_016981199.1"/>
    <property type="gene ID" value="LOC108046138"/>
</dbReference>
<dbReference type="PANTHER" id="PTHR23099">
    <property type="entry name" value="TRANSCRIPTIONAL REGULATOR"/>
    <property type="match status" value="1"/>
</dbReference>
<evidence type="ECO:0000313" key="4">
    <source>
        <dbReference type="Proteomes" id="UP001652680"/>
    </source>
</evidence>
<evidence type="ECO:0000256" key="1">
    <source>
        <dbReference type="SAM" id="MobiDB-lite"/>
    </source>
</evidence>
<feature type="region of interest" description="Disordered" evidence="1">
    <location>
        <begin position="150"/>
        <end position="187"/>
    </location>
</feature>
<dbReference type="SMART" id="SM00731">
    <property type="entry name" value="SprT"/>
    <property type="match status" value="1"/>
</dbReference>
<feature type="compositionally biased region" description="Polar residues" evidence="1">
    <location>
        <begin position="166"/>
        <end position="177"/>
    </location>
</feature>
<feature type="compositionally biased region" description="Acidic residues" evidence="1">
    <location>
        <begin position="151"/>
        <end position="161"/>
    </location>
</feature>
<feature type="region of interest" description="Disordered" evidence="1">
    <location>
        <begin position="85"/>
        <end position="116"/>
    </location>
</feature>
<feature type="domain" description="SprT-like" evidence="2">
    <location>
        <begin position="542"/>
        <end position="687"/>
    </location>
</feature>
<evidence type="ECO:0000313" key="5">
    <source>
        <dbReference type="RefSeq" id="XP_016981199.1"/>
    </source>
</evidence>
<protein>
    <submittedName>
        <fullName evidence="5">Uncharacterized protein LOC108046138 isoform X1</fullName>
    </submittedName>
</protein>
<sequence>MSFPTNYNPDPDKSLTDLLIECQLDDKNDVQAPQSNDSVSPKNAVCSSTDISVSSNDSLVVSYLHTSQFNSSSEVSQGAITIEETNPNTNINPIPPCKAAQSNDSGSSTNADCSSSDISVSSNDSLVVSCLHTSQFNSSSEVSKEAITIEETTDTDGEDPLAESRPGSTDISMNTSSRLKRHSPDPVGDDLEIKKFALGPSTSAAAHVVSSIRAQLKRRSSNDGENGTPVKKFHCNLDEMATPSNRSVVTRSGRAVVLRMNQEFDYSSSQSKDDDEEESDDPSLETDDEDYQQTVDFDEAKWSCSKRRSFGNSSNSACSTDGSHSSPESMPPTIYIELGKPVAIVDYEPLADLALEDDGELKTKVHKFLGLMAPRRRLYNPDENCDPEPEENEKVANLSLGRLLNISASSPAKPPSPSPMPLIGPPTSPTSTWSTLNLSHLNPPTLQERQKKMFDNMVLQANATSFEEETPDFLKEPIDLSDLPNKRQVAAICRGHKSCIPYLENHPHFYRFVESLNPATSINFCHPLALNFRQKNFGNCKVSMAKLLFNIFNHAIFHCGLLAPIVWKRGMSTPCKSELAIGASGQRTARILLWKGISHPSMLIKPLLHEMIHAAAFVFNRETGHGDNCRRWAYQAKHAMPELPTIEDCQPTLKYTCTLCARCSYGRIDFPKEKLRCHYCQFAVGVKPYSQADMFNGTRPDPAMTPFKSFIRDNYLKLGEEGGATHSSKMRLLNEEYSKMSVPNS</sequence>
<feature type="compositionally biased region" description="Acidic residues" evidence="1">
    <location>
        <begin position="273"/>
        <end position="291"/>
    </location>
</feature>
<feature type="compositionally biased region" description="Pro residues" evidence="1">
    <location>
        <begin position="412"/>
        <end position="428"/>
    </location>
</feature>
<evidence type="ECO:0000259" key="2">
    <source>
        <dbReference type="SMART" id="SM00731"/>
    </source>
</evidence>
<feature type="region of interest" description="Disordered" evidence="1">
    <location>
        <begin position="264"/>
        <end position="292"/>
    </location>
</feature>
<feature type="compositionally biased region" description="Polar residues" evidence="1">
    <location>
        <begin position="100"/>
        <end position="111"/>
    </location>
</feature>
<evidence type="ECO:0000313" key="3">
    <source>
        <dbReference type="EnsemblMetazoa" id="XP_016981199.1"/>
    </source>
</evidence>
<feature type="region of interest" description="Disordered" evidence="1">
    <location>
        <begin position="306"/>
        <end position="332"/>
    </location>
</feature>
<feature type="region of interest" description="Disordered" evidence="1">
    <location>
        <begin position="407"/>
        <end position="432"/>
    </location>
</feature>
<reference evidence="4" key="1">
    <citation type="journal article" date="2021" name="Elife">
        <title>Highly contiguous assemblies of 101 drosophilid genomes.</title>
        <authorList>
            <person name="Kim B.Y."/>
            <person name="Wang J.R."/>
            <person name="Miller D.E."/>
            <person name="Barmina O."/>
            <person name="Delaney E."/>
            <person name="Thompson A."/>
            <person name="Comeault A.A."/>
            <person name="Peede D."/>
            <person name="D'Agostino E.R."/>
            <person name="Pelaez J."/>
            <person name="Aguilar J.M."/>
            <person name="Haji D."/>
            <person name="Matsunaga T."/>
            <person name="Armstrong E.E."/>
            <person name="Zych M."/>
            <person name="Ogawa Y."/>
            <person name="Stamenkovic-Radak M."/>
            <person name="Jelic M."/>
            <person name="Veselinovic M.S."/>
            <person name="Tanaskovic M."/>
            <person name="Eric P."/>
            <person name="Gao J.J."/>
            <person name="Katoh T.K."/>
            <person name="Toda M.J."/>
            <person name="Watabe H."/>
            <person name="Watada M."/>
            <person name="Davis J.S."/>
            <person name="Moyle L.C."/>
            <person name="Manoli G."/>
            <person name="Bertolini E."/>
            <person name="Kostal V."/>
            <person name="Hawley R.S."/>
            <person name="Takahashi A."/>
            <person name="Jones C.D."/>
            <person name="Price D.K."/>
            <person name="Whiteman N."/>
            <person name="Kopp A."/>
            <person name="Matute D.R."/>
            <person name="Petrov D.A."/>
        </authorList>
    </citation>
    <scope>NUCLEOTIDE SEQUENCE [LARGE SCALE GENOMIC DNA]</scope>
</reference>
<keyword evidence="4" id="KW-1185">Reference proteome</keyword>
<reference evidence="3" key="3">
    <citation type="submission" date="2025-05" db="UniProtKB">
        <authorList>
            <consortium name="EnsemblMetazoa"/>
        </authorList>
    </citation>
    <scope>IDENTIFICATION</scope>
</reference>
<organism evidence="5">
    <name type="scientific">Drosophila rhopaloa</name>
    <name type="common">Fruit fly</name>
    <dbReference type="NCBI Taxonomy" id="1041015"/>
    <lineage>
        <taxon>Eukaryota</taxon>
        <taxon>Metazoa</taxon>
        <taxon>Ecdysozoa</taxon>
        <taxon>Arthropoda</taxon>
        <taxon>Hexapoda</taxon>
        <taxon>Insecta</taxon>
        <taxon>Pterygota</taxon>
        <taxon>Neoptera</taxon>
        <taxon>Endopterygota</taxon>
        <taxon>Diptera</taxon>
        <taxon>Brachycera</taxon>
        <taxon>Muscomorpha</taxon>
        <taxon>Ephydroidea</taxon>
        <taxon>Drosophilidae</taxon>
        <taxon>Drosophila</taxon>
        <taxon>Sophophora</taxon>
    </lineage>
</organism>
<dbReference type="OrthoDB" id="20772at2759"/>
<dbReference type="AlphaFoldDB" id="A0A6P4EWT0"/>